<dbReference type="EMBL" id="JAYMYR010000008">
    <property type="protein sequence ID" value="KAK7345960.1"/>
    <property type="molecule type" value="Genomic_DNA"/>
</dbReference>
<evidence type="ECO:0000313" key="1">
    <source>
        <dbReference type="EMBL" id="KAK7345960.1"/>
    </source>
</evidence>
<sequence>MEGKRRVGVVCRTHRKWVWKRRVKGRFAGVSGQGRHFTAFLDIESESCLVNRFRTVHSGPDLSLIVFDCRDLNHFVEIFPYPICTQQKRNQKRKIEVTKPWFPMFLLVYNGYTCHQTITNTLKS</sequence>
<name>A0AAN9M0M2_PHACN</name>
<organism evidence="1 2">
    <name type="scientific">Phaseolus coccineus</name>
    <name type="common">Scarlet runner bean</name>
    <name type="synonym">Phaseolus multiflorus</name>
    <dbReference type="NCBI Taxonomy" id="3886"/>
    <lineage>
        <taxon>Eukaryota</taxon>
        <taxon>Viridiplantae</taxon>
        <taxon>Streptophyta</taxon>
        <taxon>Embryophyta</taxon>
        <taxon>Tracheophyta</taxon>
        <taxon>Spermatophyta</taxon>
        <taxon>Magnoliopsida</taxon>
        <taxon>eudicotyledons</taxon>
        <taxon>Gunneridae</taxon>
        <taxon>Pentapetalae</taxon>
        <taxon>rosids</taxon>
        <taxon>fabids</taxon>
        <taxon>Fabales</taxon>
        <taxon>Fabaceae</taxon>
        <taxon>Papilionoideae</taxon>
        <taxon>50 kb inversion clade</taxon>
        <taxon>NPAAA clade</taxon>
        <taxon>indigoferoid/millettioid clade</taxon>
        <taxon>Phaseoleae</taxon>
        <taxon>Phaseolus</taxon>
    </lineage>
</organism>
<gene>
    <name evidence="1" type="ORF">VNO80_20473</name>
</gene>
<protein>
    <submittedName>
        <fullName evidence="1">Uncharacterized protein</fullName>
    </submittedName>
</protein>
<keyword evidence="2" id="KW-1185">Reference proteome</keyword>
<reference evidence="1 2" key="1">
    <citation type="submission" date="2024-01" db="EMBL/GenBank/DDBJ databases">
        <title>The genomes of 5 underutilized Papilionoideae crops provide insights into root nodulation and disease resistanc.</title>
        <authorList>
            <person name="Jiang F."/>
        </authorList>
    </citation>
    <scope>NUCLEOTIDE SEQUENCE [LARGE SCALE GENOMIC DNA]</scope>
    <source>
        <strain evidence="1">JINMINGXINNONG_FW02</strain>
        <tissue evidence="1">Leaves</tissue>
    </source>
</reference>
<proteinExistence type="predicted"/>
<dbReference type="Proteomes" id="UP001374584">
    <property type="component" value="Unassembled WGS sequence"/>
</dbReference>
<evidence type="ECO:0000313" key="2">
    <source>
        <dbReference type="Proteomes" id="UP001374584"/>
    </source>
</evidence>
<accession>A0AAN9M0M2</accession>
<comment type="caution">
    <text evidence="1">The sequence shown here is derived from an EMBL/GenBank/DDBJ whole genome shotgun (WGS) entry which is preliminary data.</text>
</comment>
<dbReference type="AlphaFoldDB" id="A0AAN9M0M2"/>